<gene>
    <name evidence="2" type="ORF">PKB_0060</name>
</gene>
<evidence type="ECO:0000313" key="3">
    <source>
        <dbReference type="Proteomes" id="UP000025241"/>
    </source>
</evidence>
<dbReference type="AlphaFoldDB" id="A0A024HA33"/>
<accession>A0A024HA33</accession>
<reference evidence="2 3" key="2">
    <citation type="submission" date="2014-05" db="EMBL/GenBank/DDBJ databases">
        <title>Genome sequence of the 3-chlorobenzoate degrading bacterium Pseudomonas knackmussii B13 shows multiple evidence for horizontal gene transfer.</title>
        <authorList>
            <person name="Miyazaki R."/>
            <person name="Bertelli C."/>
            <person name="Falquet L."/>
            <person name="Robinson-Rechavi M."/>
            <person name="Gharib W."/>
            <person name="Roy S."/>
            <person name="Van der Meer J.R."/>
        </authorList>
    </citation>
    <scope>NUCLEOTIDE SEQUENCE [LARGE SCALE GENOMIC DNA]</scope>
    <source>
        <strain evidence="2 3">B13</strain>
    </source>
</reference>
<protein>
    <submittedName>
        <fullName evidence="2">Hypothetical secreted protein</fullName>
    </submittedName>
</protein>
<organism evidence="2 3">
    <name type="scientific">Pseudomonas knackmussii (strain DSM 6978 / CCUG 54928 / LMG 23759 / B13)</name>
    <dbReference type="NCBI Taxonomy" id="1301098"/>
    <lineage>
        <taxon>Bacteria</taxon>
        <taxon>Pseudomonadati</taxon>
        <taxon>Pseudomonadota</taxon>
        <taxon>Gammaproteobacteria</taxon>
        <taxon>Pseudomonadales</taxon>
        <taxon>Pseudomonadaceae</taxon>
        <taxon>Pseudomonas</taxon>
    </lineage>
</organism>
<dbReference type="InterPro" id="IPR012661">
    <property type="entry name" value="CHP02448"/>
</dbReference>
<keyword evidence="3" id="KW-1185">Reference proteome</keyword>
<proteinExistence type="predicted"/>
<dbReference type="NCBIfam" id="TIGR02448">
    <property type="entry name" value="conserverd hypothetical protein"/>
    <property type="match status" value="1"/>
</dbReference>
<keyword evidence="1" id="KW-0732">Signal</keyword>
<dbReference type="STRING" id="1301098.PKB_0060"/>
<feature type="signal peptide" evidence="1">
    <location>
        <begin position="1"/>
        <end position="20"/>
    </location>
</feature>
<feature type="chain" id="PRO_5001529852" evidence="1">
    <location>
        <begin position="21"/>
        <end position="98"/>
    </location>
</feature>
<dbReference type="KEGG" id="pkc:PKB_0060"/>
<evidence type="ECO:0000313" key="2">
    <source>
        <dbReference type="EMBL" id="CDF81439.1"/>
    </source>
</evidence>
<reference evidence="2 3" key="1">
    <citation type="submission" date="2013-03" db="EMBL/GenBank/DDBJ databases">
        <authorList>
            <person name="Linke B."/>
        </authorList>
    </citation>
    <scope>NUCLEOTIDE SEQUENCE [LARGE SCALE GENOMIC DNA]</scope>
    <source>
        <strain evidence="2 3">B13</strain>
    </source>
</reference>
<dbReference type="RefSeq" id="WP_043248055.1">
    <property type="nucleotide sequence ID" value="NZ_HG322950.1"/>
</dbReference>
<evidence type="ECO:0000256" key="1">
    <source>
        <dbReference type="SAM" id="SignalP"/>
    </source>
</evidence>
<dbReference type="Proteomes" id="UP000025241">
    <property type="component" value="Chromosome I"/>
</dbReference>
<dbReference type="OrthoDB" id="6899961at2"/>
<dbReference type="HOGENOM" id="CLU_153878_1_1_6"/>
<name>A0A024HA33_PSEKB</name>
<dbReference type="PATRIC" id="fig|1301098.3.peg.62"/>
<dbReference type="Pfam" id="PF09498">
    <property type="entry name" value="DUF2388"/>
    <property type="match status" value="1"/>
</dbReference>
<dbReference type="EMBL" id="HG322950">
    <property type="protein sequence ID" value="CDF81439.1"/>
    <property type="molecule type" value="Genomic_DNA"/>
</dbReference>
<sequence>MTRLPLLLLTGLCFAAPALAFDQTTMFGAGSSYVTSKVTSTPFENKLLGAARDDAASFVATDGQVRGVRLEQALRWLRKQHPTLAANDRELAEAILAQ</sequence>